<evidence type="ECO:0008006" key="4">
    <source>
        <dbReference type="Google" id="ProtNLM"/>
    </source>
</evidence>
<accession>T0HCS7</accession>
<evidence type="ECO:0000313" key="2">
    <source>
        <dbReference type="EMBL" id="EQB10777.1"/>
    </source>
</evidence>
<dbReference type="PATRIC" id="fig|1331060.3.peg.4940"/>
<dbReference type="Proteomes" id="UP000015531">
    <property type="component" value="Unassembled WGS sequence"/>
</dbReference>
<keyword evidence="3" id="KW-1185">Reference proteome</keyword>
<feature type="chain" id="PRO_5004576434" description="C-type lysozyme inhibitor domain-containing protein" evidence="1">
    <location>
        <begin position="22"/>
        <end position="121"/>
    </location>
</feature>
<dbReference type="EMBL" id="ATDP01000109">
    <property type="protein sequence ID" value="EQB10777.1"/>
    <property type="molecule type" value="Genomic_DNA"/>
</dbReference>
<proteinExistence type="predicted"/>
<comment type="caution">
    <text evidence="2">The sequence shown here is derived from an EMBL/GenBank/DDBJ whole genome shotgun (WGS) entry which is preliminary data.</text>
</comment>
<protein>
    <recommendedName>
        <fullName evidence="4">C-type lysozyme inhibitor domain-containing protein</fullName>
    </recommendedName>
</protein>
<dbReference type="RefSeq" id="WP_021228520.1">
    <property type="nucleotide sequence ID" value="NZ_ATDP01000109.1"/>
</dbReference>
<name>T0HCS7_9SPHN</name>
<evidence type="ECO:0000313" key="3">
    <source>
        <dbReference type="Proteomes" id="UP000015531"/>
    </source>
</evidence>
<dbReference type="PROSITE" id="PS51257">
    <property type="entry name" value="PROKAR_LIPOPROTEIN"/>
    <property type="match status" value="1"/>
</dbReference>
<dbReference type="AlphaFoldDB" id="T0HCS7"/>
<feature type="signal peptide" evidence="1">
    <location>
        <begin position="1"/>
        <end position="21"/>
    </location>
</feature>
<gene>
    <name evidence="2" type="ORF">RLDS_25415</name>
</gene>
<sequence length="121" mass="13192">MPFGKPLLSFALALGAFALVACHNIDEGERQDEGSDHESLSHYIPPSVARTNRYRCDDGSEISVDVFDDNQTLFLRDEAGFAKLKAARKEATFSGSGVTLIVTRGTAMLNRRGAQAVRCRS</sequence>
<organism evidence="2 3">
    <name type="scientific">Sphingobium lactosutens DS20</name>
    <dbReference type="NCBI Taxonomy" id="1331060"/>
    <lineage>
        <taxon>Bacteria</taxon>
        <taxon>Pseudomonadati</taxon>
        <taxon>Pseudomonadota</taxon>
        <taxon>Alphaproteobacteria</taxon>
        <taxon>Sphingomonadales</taxon>
        <taxon>Sphingomonadaceae</taxon>
        <taxon>Sphingobium</taxon>
    </lineage>
</organism>
<keyword evidence="1" id="KW-0732">Signal</keyword>
<dbReference type="OrthoDB" id="7474014at2"/>
<reference evidence="2 3" key="1">
    <citation type="journal article" date="2013" name="Genome Announc.">
        <title>Draft Genome Sequence of Sphingobium lactosutens Strain DS20T, Isolated from a Hexachlorocyclohexane Dumpsite.</title>
        <authorList>
            <person name="Kumar R."/>
            <person name="Dwivedi V."/>
            <person name="Negi V."/>
            <person name="Khurana J.P."/>
            <person name="Lal R."/>
        </authorList>
    </citation>
    <scope>NUCLEOTIDE SEQUENCE [LARGE SCALE GENOMIC DNA]</scope>
    <source>
        <strain evidence="2 3">DS20</strain>
    </source>
</reference>
<evidence type="ECO:0000256" key="1">
    <source>
        <dbReference type="SAM" id="SignalP"/>
    </source>
</evidence>